<proteinExistence type="inferred from homology"/>
<dbReference type="GO" id="GO:0005886">
    <property type="term" value="C:plasma membrane"/>
    <property type="evidence" value="ECO:0007669"/>
    <property type="project" value="UniProtKB-SubCell"/>
</dbReference>
<dbReference type="Proteomes" id="UP000077755">
    <property type="component" value="Chromosome 1"/>
</dbReference>
<evidence type="ECO:0000256" key="6">
    <source>
        <dbReference type="ARBA" id="ARBA00023136"/>
    </source>
</evidence>
<dbReference type="Pfam" id="PF08137">
    <property type="entry name" value="DVL"/>
    <property type="match status" value="1"/>
</dbReference>
<protein>
    <submittedName>
        <fullName evidence="8">Uncharacterized protein</fullName>
    </submittedName>
</protein>
<comment type="similarity">
    <text evidence="7">Belongs to the DVL/RTFL small polypeptides family.</text>
</comment>
<keyword evidence="5" id="KW-1133">Transmembrane helix</keyword>
<evidence type="ECO:0000256" key="2">
    <source>
        <dbReference type="ARBA" id="ARBA00022473"/>
    </source>
</evidence>
<keyword evidence="2" id="KW-0217">Developmental protein</keyword>
<evidence type="ECO:0000256" key="5">
    <source>
        <dbReference type="ARBA" id="ARBA00022989"/>
    </source>
</evidence>
<reference evidence="8" key="2">
    <citation type="submission" date="2022-03" db="EMBL/GenBank/DDBJ databases">
        <title>Draft title - Genomic analysis of global carrot germplasm unveils the trajectory of domestication and the origin of high carotenoid orange carrot.</title>
        <authorList>
            <person name="Iorizzo M."/>
            <person name="Ellison S."/>
            <person name="Senalik D."/>
            <person name="Macko-Podgorni A."/>
            <person name="Grzebelus D."/>
            <person name="Bostan H."/>
            <person name="Rolling W."/>
            <person name="Curaba J."/>
            <person name="Simon P."/>
        </authorList>
    </citation>
    <scope>NUCLEOTIDE SEQUENCE</scope>
    <source>
        <tissue evidence="8">Leaf</tissue>
    </source>
</reference>
<keyword evidence="4" id="KW-0812">Transmembrane</keyword>
<accession>A0AAF1AGY1</accession>
<name>A0AAF1AGY1_DAUCS</name>
<dbReference type="GO" id="GO:0008285">
    <property type="term" value="P:negative regulation of cell population proliferation"/>
    <property type="evidence" value="ECO:0007669"/>
    <property type="project" value="InterPro"/>
</dbReference>
<evidence type="ECO:0000256" key="4">
    <source>
        <dbReference type="ARBA" id="ARBA00022692"/>
    </source>
</evidence>
<dbReference type="GO" id="GO:0048367">
    <property type="term" value="P:shoot system development"/>
    <property type="evidence" value="ECO:0007669"/>
    <property type="project" value="UniProtKB-ARBA"/>
</dbReference>
<keyword evidence="9" id="KW-1185">Reference proteome</keyword>
<dbReference type="InterPro" id="IPR012552">
    <property type="entry name" value="DVL"/>
</dbReference>
<dbReference type="AlphaFoldDB" id="A0AAF1AGY1"/>
<keyword evidence="6" id="KW-0472">Membrane</keyword>
<dbReference type="EMBL" id="CP093343">
    <property type="protein sequence ID" value="WOG83339.1"/>
    <property type="molecule type" value="Genomic_DNA"/>
</dbReference>
<keyword evidence="3" id="KW-1003">Cell membrane</keyword>
<evidence type="ECO:0000256" key="1">
    <source>
        <dbReference type="ARBA" id="ARBA00004162"/>
    </source>
</evidence>
<reference evidence="8" key="1">
    <citation type="journal article" date="2016" name="Nat. Genet.">
        <title>A high-quality carrot genome assembly provides new insights into carotenoid accumulation and asterid genome evolution.</title>
        <authorList>
            <person name="Iorizzo M."/>
            <person name="Ellison S."/>
            <person name="Senalik D."/>
            <person name="Zeng P."/>
            <person name="Satapoomin P."/>
            <person name="Huang J."/>
            <person name="Bowman M."/>
            <person name="Iovene M."/>
            <person name="Sanseverino W."/>
            <person name="Cavagnaro P."/>
            <person name="Yildiz M."/>
            <person name="Macko-Podgorni A."/>
            <person name="Moranska E."/>
            <person name="Grzebelus E."/>
            <person name="Grzebelus D."/>
            <person name="Ashrafi H."/>
            <person name="Zheng Z."/>
            <person name="Cheng S."/>
            <person name="Spooner D."/>
            <person name="Van Deynze A."/>
            <person name="Simon P."/>
        </authorList>
    </citation>
    <scope>NUCLEOTIDE SEQUENCE</scope>
    <source>
        <tissue evidence="8">Leaf</tissue>
    </source>
</reference>
<sequence length="40" mass="4740">MGGRSAERFARWKKIGRQVRAKVYIIRLCIVMLLCWDNSN</sequence>
<gene>
    <name evidence="8" type="ORF">DCAR_0102514</name>
</gene>
<organism evidence="8 9">
    <name type="scientific">Daucus carota subsp. sativus</name>
    <name type="common">Carrot</name>
    <dbReference type="NCBI Taxonomy" id="79200"/>
    <lineage>
        <taxon>Eukaryota</taxon>
        <taxon>Viridiplantae</taxon>
        <taxon>Streptophyta</taxon>
        <taxon>Embryophyta</taxon>
        <taxon>Tracheophyta</taxon>
        <taxon>Spermatophyta</taxon>
        <taxon>Magnoliopsida</taxon>
        <taxon>eudicotyledons</taxon>
        <taxon>Gunneridae</taxon>
        <taxon>Pentapetalae</taxon>
        <taxon>asterids</taxon>
        <taxon>campanulids</taxon>
        <taxon>Apiales</taxon>
        <taxon>Apiaceae</taxon>
        <taxon>Apioideae</taxon>
        <taxon>Scandiceae</taxon>
        <taxon>Daucinae</taxon>
        <taxon>Daucus</taxon>
        <taxon>Daucus sect. Daucus</taxon>
    </lineage>
</organism>
<evidence type="ECO:0000313" key="9">
    <source>
        <dbReference type="Proteomes" id="UP000077755"/>
    </source>
</evidence>
<evidence type="ECO:0000313" key="8">
    <source>
        <dbReference type="EMBL" id="WOG83339.1"/>
    </source>
</evidence>
<evidence type="ECO:0000256" key="7">
    <source>
        <dbReference type="ARBA" id="ARBA00024340"/>
    </source>
</evidence>
<evidence type="ECO:0000256" key="3">
    <source>
        <dbReference type="ARBA" id="ARBA00022475"/>
    </source>
</evidence>
<comment type="subcellular location">
    <subcellularLocation>
        <location evidence="1">Cell membrane</location>
        <topology evidence="1">Single-pass membrane protein</topology>
    </subcellularLocation>
</comment>